<protein>
    <submittedName>
        <fullName evidence="1">Uncharacterized protein</fullName>
    </submittedName>
</protein>
<evidence type="ECO:0000313" key="2">
    <source>
        <dbReference type="Proteomes" id="UP000192610"/>
    </source>
</evidence>
<dbReference type="EMBL" id="LVXG01000034">
    <property type="protein sequence ID" value="OQP44793.1"/>
    <property type="molecule type" value="Genomic_DNA"/>
</dbReference>
<accession>A0A1V9EF97</accession>
<dbReference type="RefSeq" id="WP_081202846.1">
    <property type="nucleotide sequence ID" value="NZ_FOCZ01000016.1"/>
</dbReference>
<sequence length="83" mass="9542">MRVRSDTTESVKNDEYAKRSYVEKYLHAGDRIIKAECLSISPGLEPLSSEKTYTYNEQGELMEIKILYSTSITQIAYVKTENI</sequence>
<dbReference type="Proteomes" id="UP000192610">
    <property type="component" value="Unassembled WGS sequence"/>
</dbReference>
<dbReference type="AlphaFoldDB" id="A0A1V9EF97"/>
<proteinExistence type="predicted"/>
<comment type="caution">
    <text evidence="1">The sequence shown here is derived from an EMBL/GenBank/DDBJ whole genome shotgun (WGS) entry which is preliminary data.</text>
</comment>
<dbReference type="STRING" id="354355.SAMN05660816_05990"/>
<keyword evidence="2" id="KW-1185">Reference proteome</keyword>
<name>A0A1V9EF97_9BACT</name>
<reference evidence="2" key="1">
    <citation type="submission" date="2016-04" db="EMBL/GenBank/DDBJ databases">
        <authorList>
            <person name="Chen L."/>
            <person name="Zhuang W."/>
            <person name="Wang G."/>
        </authorList>
    </citation>
    <scope>NUCLEOTIDE SEQUENCE [LARGE SCALE GENOMIC DNA]</scope>
    <source>
        <strain evidence="2">17621</strain>
    </source>
</reference>
<evidence type="ECO:0000313" key="1">
    <source>
        <dbReference type="EMBL" id="OQP44793.1"/>
    </source>
</evidence>
<organism evidence="1 2">
    <name type="scientific">Niastella yeongjuensis</name>
    <dbReference type="NCBI Taxonomy" id="354355"/>
    <lineage>
        <taxon>Bacteria</taxon>
        <taxon>Pseudomonadati</taxon>
        <taxon>Bacteroidota</taxon>
        <taxon>Chitinophagia</taxon>
        <taxon>Chitinophagales</taxon>
        <taxon>Chitinophagaceae</taxon>
        <taxon>Niastella</taxon>
    </lineage>
</organism>
<gene>
    <name evidence="1" type="ORF">A4H97_10550</name>
</gene>